<sequence length="265" mass="29916">MFVCIQLFNPIYCVLTLNVKAKEKKSDNVLGKGRNGKCFCSCDSSFESSSLSTFSSVEALMLCSMRCSQTSSCVAYNFFTASNQCQLFNRTMEKFSKVSSCQHYFRRGLLFNNSLRITVDNELSEFYIDGSSVPVASNFPNAKVWSLTDTYNFHGQHHIIAIKSQNLGGTGGLIARTSNNNILTNSTWKCTRVFYNGWYEMDYNDLFWPDAVVGKREQDTANAMPTLKPALWITDATDCYDCTADFYCRKDFIAYVSMETCTPGQ</sequence>
<organism evidence="3 4">
    <name type="scientific">Helobdella robusta</name>
    <name type="common">Californian leech</name>
    <dbReference type="NCBI Taxonomy" id="6412"/>
    <lineage>
        <taxon>Eukaryota</taxon>
        <taxon>Metazoa</taxon>
        <taxon>Spiralia</taxon>
        <taxon>Lophotrochozoa</taxon>
        <taxon>Annelida</taxon>
        <taxon>Clitellata</taxon>
        <taxon>Hirudinea</taxon>
        <taxon>Rhynchobdellida</taxon>
        <taxon>Glossiphoniidae</taxon>
        <taxon>Helobdella</taxon>
    </lineage>
</organism>
<dbReference type="InterPro" id="IPR003609">
    <property type="entry name" value="Pan_app"/>
</dbReference>
<keyword evidence="4" id="KW-1185">Reference proteome</keyword>
<name>T1EQP3_HELRO</name>
<dbReference type="Proteomes" id="UP000015101">
    <property type="component" value="Unassembled WGS sequence"/>
</dbReference>
<dbReference type="HOGENOM" id="CLU_066319_0_0_1"/>
<dbReference type="EnsemblMetazoa" id="HelroT160758">
    <property type="protein sequence ID" value="HelroP160758"/>
    <property type="gene ID" value="HelroG160758"/>
</dbReference>
<proteinExistence type="predicted"/>
<dbReference type="OrthoDB" id="6071271at2759"/>
<dbReference type="EMBL" id="KB096324">
    <property type="protein sequence ID" value="ESO06575.1"/>
    <property type="molecule type" value="Genomic_DNA"/>
</dbReference>
<reference evidence="4" key="1">
    <citation type="submission" date="2012-12" db="EMBL/GenBank/DDBJ databases">
        <authorList>
            <person name="Hellsten U."/>
            <person name="Grimwood J."/>
            <person name="Chapman J.A."/>
            <person name="Shapiro H."/>
            <person name="Aerts A."/>
            <person name="Otillar R.P."/>
            <person name="Terry A.Y."/>
            <person name="Boore J.L."/>
            <person name="Simakov O."/>
            <person name="Marletaz F."/>
            <person name="Cho S.-J."/>
            <person name="Edsinger-Gonzales E."/>
            <person name="Havlak P."/>
            <person name="Kuo D.-H."/>
            <person name="Larsson T."/>
            <person name="Lv J."/>
            <person name="Arendt D."/>
            <person name="Savage R."/>
            <person name="Osoegawa K."/>
            <person name="de Jong P."/>
            <person name="Lindberg D.R."/>
            <person name="Seaver E.C."/>
            <person name="Weisblat D.A."/>
            <person name="Putnam N.H."/>
            <person name="Grigoriev I.V."/>
            <person name="Rokhsar D.S."/>
        </authorList>
    </citation>
    <scope>NUCLEOTIDE SEQUENCE</scope>
</reference>
<dbReference type="AlphaFoldDB" id="T1EQP3"/>
<dbReference type="PROSITE" id="PS50948">
    <property type="entry name" value="PAN"/>
    <property type="match status" value="1"/>
</dbReference>
<feature type="domain" description="Apple" evidence="1">
    <location>
        <begin position="40"/>
        <end position="109"/>
    </location>
</feature>
<dbReference type="RefSeq" id="XP_009015943.1">
    <property type="nucleotide sequence ID" value="XM_009017695.1"/>
</dbReference>
<dbReference type="Gene3D" id="2.60.120.260">
    <property type="entry name" value="Galactose-binding domain-like"/>
    <property type="match status" value="1"/>
</dbReference>
<gene>
    <name evidence="3" type="primary">20198893</name>
    <name evidence="2" type="ORF">HELRODRAFT_160758</name>
</gene>
<reference evidence="3" key="3">
    <citation type="submission" date="2015-06" db="UniProtKB">
        <authorList>
            <consortium name="EnsemblMetazoa"/>
        </authorList>
    </citation>
    <scope>IDENTIFICATION</scope>
</reference>
<dbReference type="GeneID" id="20198893"/>
<dbReference type="EMBL" id="AMQM01000647">
    <property type="status" value="NOT_ANNOTATED_CDS"/>
    <property type="molecule type" value="Genomic_DNA"/>
</dbReference>
<accession>T1EQP3</accession>
<reference evidence="2 4" key="2">
    <citation type="journal article" date="2013" name="Nature">
        <title>Insights into bilaterian evolution from three spiralian genomes.</title>
        <authorList>
            <person name="Simakov O."/>
            <person name="Marletaz F."/>
            <person name="Cho S.J."/>
            <person name="Edsinger-Gonzales E."/>
            <person name="Havlak P."/>
            <person name="Hellsten U."/>
            <person name="Kuo D.H."/>
            <person name="Larsson T."/>
            <person name="Lv J."/>
            <person name="Arendt D."/>
            <person name="Savage R."/>
            <person name="Osoegawa K."/>
            <person name="de Jong P."/>
            <person name="Grimwood J."/>
            <person name="Chapman J.A."/>
            <person name="Shapiro H."/>
            <person name="Aerts A."/>
            <person name="Otillar R.P."/>
            <person name="Terry A.Y."/>
            <person name="Boore J.L."/>
            <person name="Grigoriev I.V."/>
            <person name="Lindberg D.R."/>
            <person name="Seaver E.C."/>
            <person name="Weisblat D.A."/>
            <person name="Putnam N.H."/>
            <person name="Rokhsar D.S."/>
        </authorList>
    </citation>
    <scope>NUCLEOTIDE SEQUENCE</scope>
</reference>
<evidence type="ECO:0000313" key="3">
    <source>
        <dbReference type="EnsemblMetazoa" id="HelroP160758"/>
    </source>
</evidence>
<protein>
    <recommendedName>
        <fullName evidence="1">Apple domain-containing protein</fullName>
    </recommendedName>
</protein>
<evidence type="ECO:0000259" key="1">
    <source>
        <dbReference type="PROSITE" id="PS50948"/>
    </source>
</evidence>
<evidence type="ECO:0000313" key="4">
    <source>
        <dbReference type="Proteomes" id="UP000015101"/>
    </source>
</evidence>
<dbReference type="CTD" id="20198893"/>
<dbReference type="KEGG" id="hro:HELRODRAFT_160758"/>
<evidence type="ECO:0000313" key="2">
    <source>
        <dbReference type="EMBL" id="ESO06575.1"/>
    </source>
</evidence>
<dbReference type="InParanoid" id="T1EQP3"/>